<evidence type="ECO:0000259" key="6">
    <source>
        <dbReference type="PROSITE" id="PS52019"/>
    </source>
</evidence>
<keyword evidence="2" id="KW-0597">Phosphoprotein</keyword>
<evidence type="ECO:0000256" key="4">
    <source>
        <dbReference type="PROSITE-ProRule" id="PRU01363"/>
    </source>
</evidence>
<name>A0ABP1R605_9HEXA</name>
<dbReference type="PANTHER" id="PTHR45681">
    <property type="entry name" value="POLYKETIDE SYNTHASE 44-RELATED"/>
    <property type="match status" value="1"/>
</dbReference>
<dbReference type="CDD" id="cd02440">
    <property type="entry name" value="AdoMet_MTases"/>
    <property type="match status" value="1"/>
</dbReference>
<dbReference type="PANTHER" id="PTHR45681:SF6">
    <property type="entry name" value="POLYKETIDE SYNTHASE 37"/>
    <property type="match status" value="1"/>
</dbReference>
<dbReference type="Pfam" id="PF08242">
    <property type="entry name" value="Methyltransf_12"/>
    <property type="match status" value="1"/>
</dbReference>
<evidence type="ECO:0000313" key="8">
    <source>
        <dbReference type="Proteomes" id="UP001642540"/>
    </source>
</evidence>
<accession>A0ABP1R605</accession>
<evidence type="ECO:0000313" key="7">
    <source>
        <dbReference type="EMBL" id="CAL8118605.1"/>
    </source>
</evidence>
<dbReference type="EMBL" id="CAXLJM020000057">
    <property type="protein sequence ID" value="CAL8118605.1"/>
    <property type="molecule type" value="Genomic_DNA"/>
</dbReference>
<dbReference type="InterPro" id="IPR029044">
    <property type="entry name" value="Nucleotide-diphossugar_trans"/>
</dbReference>
<dbReference type="SUPFAM" id="SSF53448">
    <property type="entry name" value="Nucleotide-diphospho-sugar transferases"/>
    <property type="match status" value="1"/>
</dbReference>
<dbReference type="Gene3D" id="3.40.50.720">
    <property type="entry name" value="NAD(P)-binding Rossmann-like Domain"/>
    <property type="match status" value="2"/>
</dbReference>
<dbReference type="InterPro" id="IPR036736">
    <property type="entry name" value="ACP-like_sf"/>
</dbReference>
<dbReference type="Gene3D" id="3.10.129.110">
    <property type="entry name" value="Polyketide synthase dehydratase"/>
    <property type="match status" value="1"/>
</dbReference>
<sequence length="1766" mass="201190">MTSEIDQLRQAWVTTVLDREDLLKALVLRRSFRRVMTTRPFVVIITPLLHSKHRILLSKEFDQIFLLDHPTDDGNGLTLKDYAKLFAFTLQIFRKCVYLDAGSLILKNCDDIFDSYTSFNAVVNDSIINGRDNGTVDSSVFFFVPSVEIYEALVTSMKTKHISCKAAFEEYVKAWMVNQSKDFLFMDSKYSRIIGRKCEGLMALEENNIGIVHFKDDLKLPQEDITSLDLGTLEYAALQLWLSIYETEVAALMSSLEEVQENCTPILLSGPSNNISLRQPHEPIAIVGMSCRAGYLEMCLAAGHSTTQCFTDAFYPPASAFALEHLKILKPLMLENGKVCQMQTVVDCSGSSSSTDKTASGMTVKIFAQLKYENELPKWVQHATAQFSPIACNADIQKVKPICVKEMKKKLGVFQTEDFYGKLEKMGLEFGPSFRSLQQVWKSKEESILAQTKHIEMNGYIIHPTIFDAMIQVAMIALSKDKPVDKLHVPLSIKKCVWLEQQKKLDGNLYIHCNLQEPDVVTLYDEDGTPLAMMEGVELIQTSVQQIETMMDNHKSEIPLCWEETWKRKGLGSWEKRVDTKMLSLEDTFLSNREFDYSQFDEISDDELLIENQLDKLVYLYILNAFYKLGWNTELTLRVGEEIQLNKFMNNLSIIKAHSRLTFHFLEILEEENILKKTGENMWTLVKLPGDENEVQKNIKLIQTNLRMEEEIEFQLVVSCGRSLASILKGDDNGLRILFPEVSSKSSPSAATFYTTCYARKNVYEKFVQVLETYLQPLVQSQLHQQQEVVLRLLEVGAGAGSFTEHVLSLLEKFNLPFEYTYTDISQSFFSKAENKFEMHKKNMKFKILNIEQDPATQGFCPGYYDIVLAGDVVHATKDLRESISNIRKLLRPNGCVWLEESTIPCREVTLIFGLLEGYWRYTDLDLRPNHAVVSANKLENVMKTSCGFSETFSVTCYKGYHGLIFGRASEIQLDSKFIKETEKKDTWLLFFNKNIWTKDHLLKIQNLLISAGKTPVLVEQSEKFMWSPTICAVRPNNKSDLNQLLTRITSRIDTTLEGVIYGWGITTNTNYDQASISQPYLYLLQILAELNVRKIPKVFMISEGVIPISGGDYNFANNPSVGTLCGISKSFHNEYPNIPCRIIDLCVDDEIDTKISQIFAELWIEDKETQVAYRDGKRLFNWGAWGQVGVAVGKEFPGVPPFSLERGLNALGRILRDQRTQVCVAEVQMTVFQKFFGGIHTYLEDVLYKDSDKSGRNEGATSVNSELFWKQLDCAETPEEKLGVIRENVKSVIRQILKLDKNEPIDDNNTFQEIGLDSLMMVEMKNLLQGILGKRISLTANDLKDCKEFKQLIRDDSQLPPHIRSLDTNVPARNIKDCRIFMITGVTGNLGPYFIRDLFKHTLVTKIYCLVRAKNDESGRQRLISILTERGLLNSIDLTRISCVAGDLTKPKFGLSEEIYEKLADEVDAVIHSAVKSSHIEIYRKSDVSSDIRNVNVKGTISVLEFATVKKTKHVLHASTLLAVSTTDDDGSLSEDWPNVDDFDNLTQLMGYPISKFICDMLMKEAVLERKIPCKVFRLSAIAGDSITGRFNYQNNHLLMRLLSYMRVRSMPSVPLPLNVLPVDTCADITLSVFFNPDAPQDIYNVCQEKPQHEQAFVEVAKEMGYEIDVVEFADFVKKLEEEGEGSLLYSLRDLYLNEELYTSIFFGPEALQEWFVNPEEFFKCRKVAKYYGKGMGKEFPSSMEIIKRDLRFAKEQGIFQKLGV</sequence>
<evidence type="ECO:0000256" key="2">
    <source>
        <dbReference type="ARBA" id="ARBA00022553"/>
    </source>
</evidence>
<dbReference type="SMART" id="SM00823">
    <property type="entry name" value="PKS_PP"/>
    <property type="match status" value="1"/>
</dbReference>
<protein>
    <submittedName>
        <fullName evidence="7">Uncharacterized protein</fullName>
    </submittedName>
</protein>
<dbReference type="SUPFAM" id="SSF51735">
    <property type="entry name" value="NAD(P)-binding Rossmann-fold domains"/>
    <property type="match status" value="2"/>
</dbReference>
<dbReference type="InterPro" id="IPR050444">
    <property type="entry name" value="Polyketide_Synthase"/>
</dbReference>
<dbReference type="Pfam" id="PF14765">
    <property type="entry name" value="PS-DH"/>
    <property type="match status" value="1"/>
</dbReference>
<feature type="domain" description="Carrier" evidence="5">
    <location>
        <begin position="1284"/>
        <end position="1361"/>
    </location>
</feature>
<dbReference type="Pfam" id="PF00550">
    <property type="entry name" value="PP-binding"/>
    <property type="match status" value="1"/>
</dbReference>
<keyword evidence="8" id="KW-1185">Reference proteome</keyword>
<evidence type="ECO:0000256" key="3">
    <source>
        <dbReference type="ARBA" id="ARBA00022679"/>
    </source>
</evidence>
<dbReference type="Proteomes" id="UP001642540">
    <property type="component" value="Unassembled WGS sequence"/>
</dbReference>
<dbReference type="Gene3D" id="1.10.1200.10">
    <property type="entry name" value="ACP-like"/>
    <property type="match status" value="1"/>
</dbReference>
<feature type="region of interest" description="N-terminal hotdog fold" evidence="4">
    <location>
        <begin position="246"/>
        <end position="394"/>
    </location>
</feature>
<dbReference type="InterPro" id="IPR009081">
    <property type="entry name" value="PP-bd_ACP"/>
</dbReference>
<dbReference type="PROSITE" id="PS52019">
    <property type="entry name" value="PKS_MFAS_DH"/>
    <property type="match status" value="1"/>
</dbReference>
<dbReference type="Pfam" id="PF07993">
    <property type="entry name" value="NAD_binding_4"/>
    <property type="match status" value="1"/>
</dbReference>
<gene>
    <name evidence="7" type="ORF">ODALV1_LOCUS18208</name>
</gene>
<dbReference type="Gene3D" id="3.90.550.10">
    <property type="entry name" value="Spore Coat Polysaccharide Biosynthesis Protein SpsA, Chain A"/>
    <property type="match status" value="1"/>
</dbReference>
<reference evidence="7 8" key="1">
    <citation type="submission" date="2024-08" db="EMBL/GenBank/DDBJ databases">
        <authorList>
            <person name="Cucini C."/>
            <person name="Frati F."/>
        </authorList>
    </citation>
    <scope>NUCLEOTIDE SEQUENCE [LARGE SCALE GENOMIC DNA]</scope>
</reference>
<proteinExistence type="predicted"/>
<dbReference type="PROSITE" id="PS50075">
    <property type="entry name" value="CARRIER"/>
    <property type="match status" value="1"/>
</dbReference>
<dbReference type="InterPro" id="IPR049551">
    <property type="entry name" value="PKS_DH_C"/>
</dbReference>
<dbReference type="InterPro" id="IPR013120">
    <property type="entry name" value="FAR_NAD-bd"/>
</dbReference>
<feature type="domain" description="PKS/mFAS DH" evidence="6">
    <location>
        <begin position="246"/>
        <end position="548"/>
    </location>
</feature>
<dbReference type="InterPro" id="IPR013217">
    <property type="entry name" value="Methyltransf_12"/>
</dbReference>
<dbReference type="SUPFAM" id="SSF47336">
    <property type="entry name" value="ACP-like"/>
    <property type="match status" value="1"/>
</dbReference>
<dbReference type="InterPro" id="IPR049900">
    <property type="entry name" value="PKS_mFAS_DH"/>
</dbReference>
<dbReference type="InterPro" id="IPR036291">
    <property type="entry name" value="NAD(P)-bd_dom_sf"/>
</dbReference>
<evidence type="ECO:0000259" key="5">
    <source>
        <dbReference type="PROSITE" id="PS50075"/>
    </source>
</evidence>
<feature type="active site" description="Proton acceptor; for dehydratase activity" evidence="4">
    <location>
        <position position="281"/>
    </location>
</feature>
<dbReference type="InterPro" id="IPR042104">
    <property type="entry name" value="PKS_dehydratase_sf"/>
</dbReference>
<feature type="region of interest" description="C-terminal hotdog fold" evidence="4">
    <location>
        <begin position="411"/>
        <end position="548"/>
    </location>
</feature>
<dbReference type="SUPFAM" id="SSF53335">
    <property type="entry name" value="S-adenosyl-L-methionine-dependent methyltransferases"/>
    <property type="match status" value="1"/>
</dbReference>
<organism evidence="7 8">
    <name type="scientific">Orchesella dallaii</name>
    <dbReference type="NCBI Taxonomy" id="48710"/>
    <lineage>
        <taxon>Eukaryota</taxon>
        <taxon>Metazoa</taxon>
        <taxon>Ecdysozoa</taxon>
        <taxon>Arthropoda</taxon>
        <taxon>Hexapoda</taxon>
        <taxon>Collembola</taxon>
        <taxon>Entomobryomorpha</taxon>
        <taxon>Entomobryoidea</taxon>
        <taxon>Orchesellidae</taxon>
        <taxon>Orchesellinae</taxon>
        <taxon>Orchesella</taxon>
    </lineage>
</organism>
<keyword evidence="3" id="KW-0808">Transferase</keyword>
<feature type="active site" description="Proton donor; for dehydratase activity" evidence="4">
    <location>
        <position position="468"/>
    </location>
</feature>
<comment type="caution">
    <text evidence="7">The sequence shown here is derived from an EMBL/GenBank/DDBJ whole genome shotgun (WGS) entry which is preliminary data.</text>
</comment>
<dbReference type="InterPro" id="IPR020806">
    <property type="entry name" value="PKS_PP-bd"/>
</dbReference>
<dbReference type="Gene3D" id="3.40.50.150">
    <property type="entry name" value="Vaccinia Virus protein VP39"/>
    <property type="match status" value="1"/>
</dbReference>
<evidence type="ECO:0000256" key="1">
    <source>
        <dbReference type="ARBA" id="ARBA00022450"/>
    </source>
</evidence>
<dbReference type="InterPro" id="IPR029063">
    <property type="entry name" value="SAM-dependent_MTases_sf"/>
</dbReference>
<keyword evidence="1" id="KW-0596">Phosphopantetheine</keyword>